<gene>
    <name evidence="2" type="ORF">EVOR1521_LOCUS31540</name>
</gene>
<name>A0AA36JQY7_9DINO</name>
<reference evidence="2" key="1">
    <citation type="submission" date="2023-08" db="EMBL/GenBank/DDBJ databases">
        <authorList>
            <person name="Chen Y."/>
            <person name="Shah S."/>
            <person name="Dougan E. K."/>
            <person name="Thang M."/>
            <person name="Chan C."/>
        </authorList>
    </citation>
    <scope>NUCLEOTIDE SEQUENCE</scope>
</reference>
<feature type="region of interest" description="Disordered" evidence="1">
    <location>
        <begin position="278"/>
        <end position="300"/>
    </location>
</feature>
<evidence type="ECO:0000313" key="3">
    <source>
        <dbReference type="Proteomes" id="UP001178507"/>
    </source>
</evidence>
<dbReference type="Proteomes" id="UP001178507">
    <property type="component" value="Unassembled WGS sequence"/>
</dbReference>
<evidence type="ECO:0000256" key="1">
    <source>
        <dbReference type="SAM" id="MobiDB-lite"/>
    </source>
</evidence>
<feature type="compositionally biased region" description="Basic and acidic residues" evidence="1">
    <location>
        <begin position="289"/>
        <end position="300"/>
    </location>
</feature>
<sequence>MIEDLDELGLSNLAWAHAKLELESLALFAATAGTARLPKLTVQNLANTSWAFAKVGLVDQAFLHATQEQAMGKMSECTAFDLSILTWSFDALCAELSADFMQRALAHFTKELELEGDVGMFWFDVANVALTRACPNREAFEKKFRERLLQHVEDSLRNLSSRDVPHLQSFESWQSLVDMWNIPYLGPAYTKLLFQQQGVMTRHRNARVAEDAPQSEARLEREKRRAVAILQEQCGPKLQPAALHSATSCHNSLALAFAIPRTGPGPETAPVEGREAFFGAPLGSGQADGEEHSREKDRSEGIDICFGQPGCIGG</sequence>
<accession>A0AA36JQY7</accession>
<dbReference type="AlphaFoldDB" id="A0AA36JQY7"/>
<proteinExistence type="predicted"/>
<keyword evidence="3" id="KW-1185">Reference proteome</keyword>
<evidence type="ECO:0000313" key="2">
    <source>
        <dbReference type="EMBL" id="CAJ1410778.1"/>
    </source>
</evidence>
<dbReference type="EMBL" id="CAUJNA010003839">
    <property type="protein sequence ID" value="CAJ1410778.1"/>
    <property type="molecule type" value="Genomic_DNA"/>
</dbReference>
<organism evidence="2 3">
    <name type="scientific">Effrenium voratum</name>
    <dbReference type="NCBI Taxonomy" id="2562239"/>
    <lineage>
        <taxon>Eukaryota</taxon>
        <taxon>Sar</taxon>
        <taxon>Alveolata</taxon>
        <taxon>Dinophyceae</taxon>
        <taxon>Suessiales</taxon>
        <taxon>Symbiodiniaceae</taxon>
        <taxon>Effrenium</taxon>
    </lineage>
</organism>
<protein>
    <submittedName>
        <fullName evidence="2">Uncharacterized protein</fullName>
    </submittedName>
</protein>
<comment type="caution">
    <text evidence="2">The sequence shown here is derived from an EMBL/GenBank/DDBJ whole genome shotgun (WGS) entry which is preliminary data.</text>
</comment>